<evidence type="ECO:0000313" key="1">
    <source>
        <dbReference type="EMBL" id="HGT41097.1"/>
    </source>
</evidence>
<comment type="caution">
    <text evidence="1">The sequence shown here is derived from an EMBL/GenBank/DDBJ whole genome shotgun (WGS) entry which is preliminary data.</text>
</comment>
<dbReference type="AlphaFoldDB" id="A0A7C4LQQ7"/>
<name>A0A7C4LQQ7_9PLAN</name>
<sequence>MPTHSTNEPPAQILHPPGPPVRWLVIGDARRAEMRSLLAAVSHGGLTSPPTVYPDVAAAEAHCLRTPPDLVVVLESWPDEFPADHVYRLLTVAPLARVVCVAGFWCEAAGRTRRHWPPALHVPVWAAESRLRYEIDVLHGRCTAVPWTAARDEVLGQTWGAQPRKHAPISAGVPGSGVVRGELFDPALVGLFREQLQDSGWSLATDAQALVRCVLVQAEPASAVDLCVLAERCRQAAPAAVVAVTSWPLPEWIVQLHAAGVAGIFNPLAGESLPAFLDRMTTMPPDQ</sequence>
<organism evidence="1">
    <name type="scientific">Schlesneria paludicola</name>
    <dbReference type="NCBI Taxonomy" id="360056"/>
    <lineage>
        <taxon>Bacteria</taxon>
        <taxon>Pseudomonadati</taxon>
        <taxon>Planctomycetota</taxon>
        <taxon>Planctomycetia</taxon>
        <taxon>Planctomycetales</taxon>
        <taxon>Planctomycetaceae</taxon>
        <taxon>Schlesneria</taxon>
    </lineage>
</organism>
<gene>
    <name evidence="1" type="ORF">ENS64_17765</name>
</gene>
<dbReference type="EMBL" id="DSVQ01000019">
    <property type="protein sequence ID" value="HGT41097.1"/>
    <property type="molecule type" value="Genomic_DNA"/>
</dbReference>
<proteinExistence type="predicted"/>
<protein>
    <submittedName>
        <fullName evidence="1">Uncharacterized protein</fullName>
    </submittedName>
</protein>
<reference evidence="1" key="1">
    <citation type="journal article" date="2020" name="mSystems">
        <title>Genome- and Community-Level Interaction Insights into Carbon Utilization and Element Cycling Functions of Hydrothermarchaeota in Hydrothermal Sediment.</title>
        <authorList>
            <person name="Zhou Z."/>
            <person name="Liu Y."/>
            <person name="Xu W."/>
            <person name="Pan J."/>
            <person name="Luo Z.H."/>
            <person name="Li M."/>
        </authorList>
    </citation>
    <scope>NUCLEOTIDE SEQUENCE [LARGE SCALE GENOMIC DNA]</scope>
    <source>
        <strain evidence="1">SpSt-508</strain>
    </source>
</reference>
<accession>A0A7C4LQQ7</accession>